<evidence type="ECO:0000313" key="3">
    <source>
        <dbReference type="Proteomes" id="UP000660554"/>
    </source>
</evidence>
<evidence type="ECO:0000256" key="1">
    <source>
        <dbReference type="SAM" id="MobiDB-lite"/>
    </source>
</evidence>
<protein>
    <submittedName>
        <fullName evidence="2">Uncharacterized protein</fullName>
    </submittedName>
</protein>
<evidence type="ECO:0000313" key="2">
    <source>
        <dbReference type="EMBL" id="GHI17934.1"/>
    </source>
</evidence>
<gene>
    <name evidence="2" type="ORF">Scinn_73970</name>
</gene>
<reference evidence="3" key="1">
    <citation type="submission" date="2020-09" db="EMBL/GenBank/DDBJ databases">
        <title>Whole genome shotgun sequence of Streptomyces cinnamonensis NBRC 15873.</title>
        <authorList>
            <person name="Komaki H."/>
            <person name="Tamura T."/>
        </authorList>
    </citation>
    <scope>NUCLEOTIDE SEQUENCE [LARGE SCALE GENOMIC DNA]</scope>
    <source>
        <strain evidence="3">NBRC 15873</strain>
    </source>
</reference>
<feature type="compositionally biased region" description="Low complexity" evidence="1">
    <location>
        <begin position="53"/>
        <end position="68"/>
    </location>
</feature>
<feature type="region of interest" description="Disordered" evidence="1">
    <location>
        <begin position="1"/>
        <end position="84"/>
    </location>
</feature>
<sequence length="84" mass="8276">MGLGKRPGRHNGVTCPAQPDPAGHFQPRRRSRREVRGGAPGSPGAAAPPPPGRARTGPRTTAPGAAAPAPAPVPRKPGAAGGTP</sequence>
<accession>A0ABQ3NYU4</accession>
<dbReference type="Proteomes" id="UP000660554">
    <property type="component" value="Unassembled WGS sequence"/>
</dbReference>
<comment type="caution">
    <text evidence="2">The sequence shown here is derived from an EMBL/GenBank/DDBJ whole genome shotgun (WGS) entry which is preliminary data.</text>
</comment>
<organism evidence="2 3">
    <name type="scientific">Streptomyces virginiae</name>
    <name type="common">Streptomyces cinnamonensis</name>
    <dbReference type="NCBI Taxonomy" id="1961"/>
    <lineage>
        <taxon>Bacteria</taxon>
        <taxon>Bacillati</taxon>
        <taxon>Actinomycetota</taxon>
        <taxon>Actinomycetes</taxon>
        <taxon>Kitasatosporales</taxon>
        <taxon>Streptomycetaceae</taxon>
        <taxon>Streptomyces</taxon>
    </lineage>
</organism>
<proteinExistence type="predicted"/>
<keyword evidence="3" id="KW-1185">Reference proteome</keyword>
<dbReference type="EMBL" id="BNDV01000018">
    <property type="protein sequence ID" value="GHI17934.1"/>
    <property type="molecule type" value="Genomic_DNA"/>
</dbReference>
<name>A0ABQ3NYU4_STRVG</name>